<dbReference type="Gene3D" id="1.10.472.80">
    <property type="entry name" value="Ypt/Rab-GAP domain of gyp1p, domain 3"/>
    <property type="match status" value="1"/>
</dbReference>
<dbReference type="GO" id="GO:0031267">
    <property type="term" value="F:small GTPase binding"/>
    <property type="evidence" value="ECO:0007669"/>
    <property type="project" value="TreeGrafter"/>
</dbReference>
<dbReference type="Pfam" id="PF00566">
    <property type="entry name" value="RabGAP-TBC"/>
    <property type="match status" value="1"/>
</dbReference>
<dbReference type="GO" id="GO:0005096">
    <property type="term" value="F:GTPase activator activity"/>
    <property type="evidence" value="ECO:0007669"/>
    <property type="project" value="UniProtKB-KW"/>
</dbReference>
<dbReference type="eggNOG" id="KOG4436">
    <property type="taxonomic scope" value="Eukaryota"/>
</dbReference>
<sequence length="350" mass="39949">MLAGVHNSDLKHEYVSSIPLESPYDRQIMKDLSRTFPEHELFKNDAVGQKTLFRLMKAYALHDVENGYCQGMAFVAGILLMQMPEEDAFSVLVTLMDTYGLRGLFMPGVPLVGLGSHQFERLLEQHLPDVATCCKREGVNVSMFLTQWLMTLFAPSLPLPCVFHIMDYILAVGQSPDLYHGFLELFFRVALTLLRDSADEIVALTFDGILMHLKGEMKGRYRWVNTDATSDFNSPNAVSQTLVNSAIGWDLSLSTLNTWEKQYQSEKDLRESKQALIDETMDKRRILQQKGDQLDDSIKTLQARIEQDASGFREKVEKLETQAEEYEQRLDRLRVHNVVLNDLVRIHAEG</sequence>
<name>A0A0L0FF45_9EUKA</name>
<dbReference type="EMBL" id="KQ243877">
    <property type="protein sequence ID" value="KNC75061.1"/>
    <property type="molecule type" value="Genomic_DNA"/>
</dbReference>
<dbReference type="PANTHER" id="PTHR47219:SF9">
    <property type="entry name" value="GTPASE ACTIVATING PROTEIN AND CENTROSOME-ASSOCIATED, ISOFORM B"/>
    <property type="match status" value="1"/>
</dbReference>
<dbReference type="PANTHER" id="PTHR47219">
    <property type="entry name" value="RAB GTPASE-ACTIVATING PROTEIN 1-LIKE"/>
    <property type="match status" value="1"/>
</dbReference>
<feature type="domain" description="Rab-GAP TBC" evidence="3">
    <location>
        <begin position="1"/>
        <end position="173"/>
    </location>
</feature>
<evidence type="ECO:0000256" key="2">
    <source>
        <dbReference type="SAM" id="Coils"/>
    </source>
</evidence>
<accession>A0A0L0FF45</accession>
<dbReference type="Proteomes" id="UP000054560">
    <property type="component" value="Unassembled WGS sequence"/>
</dbReference>
<dbReference type="GeneID" id="25912911"/>
<dbReference type="SMART" id="SM00164">
    <property type="entry name" value="TBC"/>
    <property type="match status" value="1"/>
</dbReference>
<protein>
    <recommendedName>
        <fullName evidence="3">Rab-GAP TBC domain-containing protein</fullName>
    </recommendedName>
</protein>
<organism evidence="4 5">
    <name type="scientific">Sphaeroforma arctica JP610</name>
    <dbReference type="NCBI Taxonomy" id="667725"/>
    <lineage>
        <taxon>Eukaryota</taxon>
        <taxon>Ichthyosporea</taxon>
        <taxon>Ichthyophonida</taxon>
        <taxon>Sphaeroforma</taxon>
    </lineage>
</organism>
<evidence type="ECO:0000256" key="1">
    <source>
        <dbReference type="ARBA" id="ARBA00022468"/>
    </source>
</evidence>
<evidence type="ECO:0000259" key="3">
    <source>
        <dbReference type="PROSITE" id="PS50086"/>
    </source>
</evidence>
<dbReference type="InterPro" id="IPR000195">
    <property type="entry name" value="Rab-GAP-TBC_dom"/>
</dbReference>
<dbReference type="Gene3D" id="1.10.8.270">
    <property type="entry name" value="putative rabgap domain of human tbc1 domain family member 14 like domains"/>
    <property type="match status" value="1"/>
</dbReference>
<dbReference type="AlphaFoldDB" id="A0A0L0FF45"/>
<keyword evidence="2" id="KW-0175">Coiled coil</keyword>
<dbReference type="FunFam" id="1.10.8.270:FF:000001">
    <property type="entry name" value="TBC1 domain family member 1"/>
    <property type="match status" value="1"/>
</dbReference>
<dbReference type="STRING" id="667725.A0A0L0FF45"/>
<dbReference type="InterPro" id="IPR035969">
    <property type="entry name" value="Rab-GAP_TBC_sf"/>
</dbReference>
<evidence type="ECO:0000313" key="5">
    <source>
        <dbReference type="Proteomes" id="UP000054560"/>
    </source>
</evidence>
<dbReference type="SUPFAM" id="SSF47923">
    <property type="entry name" value="Ypt/Rab-GAP domain of gyp1p"/>
    <property type="match status" value="2"/>
</dbReference>
<dbReference type="InterPro" id="IPR050302">
    <property type="entry name" value="Rab_GAP_TBC_domain"/>
</dbReference>
<dbReference type="PROSITE" id="PS50086">
    <property type="entry name" value="TBC_RABGAP"/>
    <property type="match status" value="1"/>
</dbReference>
<keyword evidence="1" id="KW-0343">GTPase activation</keyword>
<proteinExistence type="predicted"/>
<evidence type="ECO:0000313" key="4">
    <source>
        <dbReference type="EMBL" id="KNC75061.1"/>
    </source>
</evidence>
<dbReference type="OrthoDB" id="294251at2759"/>
<gene>
    <name evidence="4" type="ORF">SARC_12407</name>
</gene>
<feature type="coiled-coil region" evidence="2">
    <location>
        <begin position="302"/>
        <end position="343"/>
    </location>
</feature>
<keyword evidence="5" id="KW-1185">Reference proteome</keyword>
<reference evidence="4 5" key="1">
    <citation type="submission" date="2011-02" db="EMBL/GenBank/DDBJ databases">
        <title>The Genome Sequence of Sphaeroforma arctica JP610.</title>
        <authorList>
            <consortium name="The Broad Institute Genome Sequencing Platform"/>
            <person name="Russ C."/>
            <person name="Cuomo C."/>
            <person name="Young S.K."/>
            <person name="Zeng Q."/>
            <person name="Gargeya S."/>
            <person name="Alvarado L."/>
            <person name="Berlin A."/>
            <person name="Chapman S.B."/>
            <person name="Chen Z."/>
            <person name="Freedman E."/>
            <person name="Gellesch M."/>
            <person name="Goldberg J."/>
            <person name="Griggs A."/>
            <person name="Gujja S."/>
            <person name="Heilman E."/>
            <person name="Heiman D."/>
            <person name="Howarth C."/>
            <person name="Mehta T."/>
            <person name="Neiman D."/>
            <person name="Pearson M."/>
            <person name="Roberts A."/>
            <person name="Saif S."/>
            <person name="Shea T."/>
            <person name="Shenoy N."/>
            <person name="Sisk P."/>
            <person name="Stolte C."/>
            <person name="Sykes S."/>
            <person name="White J."/>
            <person name="Yandava C."/>
            <person name="Burger G."/>
            <person name="Gray M.W."/>
            <person name="Holland P.W.H."/>
            <person name="King N."/>
            <person name="Lang F.B.F."/>
            <person name="Roger A.J."/>
            <person name="Ruiz-Trillo I."/>
            <person name="Haas B."/>
            <person name="Nusbaum C."/>
            <person name="Birren B."/>
        </authorList>
    </citation>
    <scope>NUCLEOTIDE SEQUENCE [LARGE SCALE GENOMIC DNA]</scope>
    <source>
        <strain evidence="4 5">JP610</strain>
    </source>
</reference>
<dbReference type="RefSeq" id="XP_014148963.1">
    <property type="nucleotide sequence ID" value="XM_014293488.1"/>
</dbReference>